<proteinExistence type="predicted"/>
<dbReference type="RefSeq" id="XP_012190014.1">
    <property type="nucleotide sequence ID" value="XM_012334624.1"/>
</dbReference>
<protein>
    <submittedName>
        <fullName evidence="1">DNA repair protein Rad50</fullName>
    </submittedName>
</protein>
<evidence type="ECO:0000313" key="2">
    <source>
        <dbReference type="Proteomes" id="UP000014071"/>
    </source>
</evidence>
<dbReference type="Proteomes" id="UP000014071">
    <property type="component" value="Unassembled WGS sequence"/>
</dbReference>
<reference evidence="2" key="1">
    <citation type="journal article" date="2013" name="Genome Announc.">
        <title>Draft genome sequence of the basidiomycetous yeast-like fungus Pseudozyma hubeiensis SY62, which produces an abundant amount of the biosurfactant mannosylerythritol lipids.</title>
        <authorList>
            <person name="Konishi M."/>
            <person name="Hatada Y."/>
            <person name="Horiuchi J."/>
        </authorList>
    </citation>
    <scope>NUCLEOTIDE SEQUENCE [LARGE SCALE GENOMIC DNA]</scope>
    <source>
        <strain evidence="2">SY62</strain>
    </source>
</reference>
<dbReference type="EMBL" id="DF238801">
    <property type="protein sequence ID" value="GAC96427.1"/>
    <property type="molecule type" value="Genomic_DNA"/>
</dbReference>
<dbReference type="GeneID" id="24109293"/>
<keyword evidence="2" id="KW-1185">Reference proteome</keyword>
<dbReference type="HOGENOM" id="CLU_2251254_0_0_1"/>
<dbReference type="AlphaFoldDB" id="R9P5C8"/>
<evidence type="ECO:0000313" key="1">
    <source>
        <dbReference type="EMBL" id="GAC96427.1"/>
    </source>
</evidence>
<organism evidence="1 2">
    <name type="scientific">Pseudozyma hubeiensis (strain SY62)</name>
    <name type="common">Yeast</name>
    <dbReference type="NCBI Taxonomy" id="1305764"/>
    <lineage>
        <taxon>Eukaryota</taxon>
        <taxon>Fungi</taxon>
        <taxon>Dikarya</taxon>
        <taxon>Basidiomycota</taxon>
        <taxon>Ustilaginomycotina</taxon>
        <taxon>Ustilaginomycetes</taxon>
        <taxon>Ustilaginales</taxon>
        <taxon>Ustilaginaceae</taxon>
        <taxon>Pseudozyma</taxon>
    </lineage>
</organism>
<name>R9P5C8_PSEHS</name>
<accession>R9P5C8</accession>
<sequence>MAFAKCIDFDYQATLSKYVLRMIHPQKGRRSIVGGRIRLHQQIRRLELQAKWERILPSAPPPTLSASYTCFASKYNPAKQALTQLRQTPLSVFRLANLTLPAVS</sequence>
<gene>
    <name evidence="1" type="ORF">PHSY_004007</name>
</gene>